<dbReference type="PROSITE" id="PS51462">
    <property type="entry name" value="NUDIX"/>
    <property type="match status" value="1"/>
</dbReference>
<dbReference type="InterPro" id="IPR020476">
    <property type="entry name" value="Nudix_hydrolase"/>
</dbReference>
<dbReference type="PANTHER" id="PTHR43736">
    <property type="entry name" value="ADP-RIBOSE PYROPHOSPHATASE"/>
    <property type="match status" value="1"/>
</dbReference>
<dbReference type="InterPro" id="IPR000086">
    <property type="entry name" value="NUDIX_hydrolase_dom"/>
</dbReference>
<reference evidence="3" key="1">
    <citation type="submission" date="2019-08" db="EMBL/GenBank/DDBJ databases">
        <authorList>
            <person name="Kucharzyk K."/>
            <person name="Murdoch R.W."/>
            <person name="Higgins S."/>
            <person name="Loffler F."/>
        </authorList>
    </citation>
    <scope>NUCLEOTIDE SEQUENCE</scope>
</reference>
<dbReference type="SUPFAM" id="SSF55811">
    <property type="entry name" value="Nudix"/>
    <property type="match status" value="1"/>
</dbReference>
<dbReference type="EMBL" id="VSSQ01034284">
    <property type="protein sequence ID" value="MPM86173.1"/>
    <property type="molecule type" value="Genomic_DNA"/>
</dbReference>
<dbReference type="InterPro" id="IPR020084">
    <property type="entry name" value="NUDIX_hydrolase_CS"/>
</dbReference>
<dbReference type="GO" id="GO:0016787">
    <property type="term" value="F:hydrolase activity"/>
    <property type="evidence" value="ECO:0007669"/>
    <property type="project" value="UniProtKB-KW"/>
</dbReference>
<evidence type="ECO:0000256" key="1">
    <source>
        <dbReference type="ARBA" id="ARBA00022801"/>
    </source>
</evidence>
<comment type="caution">
    <text evidence="3">The sequence shown here is derived from an EMBL/GenBank/DDBJ whole genome shotgun (WGS) entry which is preliminary data.</text>
</comment>
<organism evidence="3">
    <name type="scientific">bioreactor metagenome</name>
    <dbReference type="NCBI Taxonomy" id="1076179"/>
    <lineage>
        <taxon>unclassified sequences</taxon>
        <taxon>metagenomes</taxon>
        <taxon>ecological metagenomes</taxon>
    </lineage>
</organism>
<dbReference type="InterPro" id="IPR015797">
    <property type="entry name" value="NUDIX_hydrolase-like_dom_sf"/>
</dbReference>
<gene>
    <name evidence="3" type="ORF">SDC9_133258</name>
</gene>
<evidence type="ECO:0000313" key="3">
    <source>
        <dbReference type="EMBL" id="MPM86173.1"/>
    </source>
</evidence>
<dbReference type="CDD" id="cd04665">
    <property type="entry name" value="NUDIX_RppH"/>
    <property type="match status" value="1"/>
</dbReference>
<dbReference type="PRINTS" id="PR00502">
    <property type="entry name" value="NUDIXFAMILY"/>
</dbReference>
<evidence type="ECO:0000259" key="2">
    <source>
        <dbReference type="PROSITE" id="PS51462"/>
    </source>
</evidence>
<name>A0A645DB70_9ZZZZ</name>
<sequence>MFKVNFYELNTIEDSKLKFAVIMAKFNGQWLYVRHKDRNTWEIPGGHREENESINDAASRELFEETGATKFKLNPICVYSVERDENINYTDSFGQLFYAEVQTLDNELHYEVSEIKLFHHMSDNLTYPLVQPFLYKKTLEFLKEMI</sequence>
<keyword evidence="1" id="KW-0378">Hydrolase</keyword>
<protein>
    <recommendedName>
        <fullName evidence="2">Nudix hydrolase domain-containing protein</fullName>
    </recommendedName>
</protein>
<dbReference type="PROSITE" id="PS00893">
    <property type="entry name" value="NUDIX_BOX"/>
    <property type="match status" value="1"/>
</dbReference>
<dbReference type="Gene3D" id="3.90.79.10">
    <property type="entry name" value="Nucleoside Triphosphate Pyrophosphohydrolase"/>
    <property type="match status" value="1"/>
</dbReference>
<accession>A0A645DB70</accession>
<dbReference type="AlphaFoldDB" id="A0A645DB70"/>
<feature type="domain" description="Nudix hydrolase" evidence="2">
    <location>
        <begin position="14"/>
        <end position="143"/>
    </location>
</feature>
<dbReference type="PANTHER" id="PTHR43736:SF1">
    <property type="entry name" value="DIHYDRONEOPTERIN TRIPHOSPHATE DIPHOSPHATASE"/>
    <property type="match status" value="1"/>
</dbReference>
<proteinExistence type="predicted"/>
<dbReference type="Pfam" id="PF00293">
    <property type="entry name" value="NUDIX"/>
    <property type="match status" value="1"/>
</dbReference>
<dbReference type="InterPro" id="IPR014078">
    <property type="entry name" value="Nudix_YtkD"/>
</dbReference>